<reference evidence="1 2" key="1">
    <citation type="journal article" date="2019" name="Sci. Rep.">
        <title>Orb-weaving spider Araneus ventricosus genome elucidates the spidroin gene catalogue.</title>
        <authorList>
            <person name="Kono N."/>
            <person name="Nakamura H."/>
            <person name="Ohtoshi R."/>
            <person name="Moran D.A.P."/>
            <person name="Shinohara A."/>
            <person name="Yoshida Y."/>
            <person name="Fujiwara M."/>
            <person name="Mori M."/>
            <person name="Tomita M."/>
            <person name="Arakawa K."/>
        </authorList>
    </citation>
    <scope>NUCLEOTIDE SEQUENCE [LARGE SCALE GENOMIC DNA]</scope>
</reference>
<protein>
    <submittedName>
        <fullName evidence="1">Uncharacterized protein</fullName>
    </submittedName>
</protein>
<gene>
    <name evidence="1" type="ORF">AVEN_244813_1</name>
</gene>
<dbReference type="EMBL" id="BGPR01189675">
    <property type="protein sequence ID" value="GBM87684.1"/>
    <property type="molecule type" value="Genomic_DNA"/>
</dbReference>
<keyword evidence="2" id="KW-1185">Reference proteome</keyword>
<evidence type="ECO:0000313" key="1">
    <source>
        <dbReference type="EMBL" id="GBM87684.1"/>
    </source>
</evidence>
<sequence>MLSSFPDYLNRFRRSENDQCSCGSIGTALHYASTHKRLPPETWPLAHEEVSTKLRTRMAEKEPPITSSPDKKIHRIVKFISESRGLSLQLFSELHQRSAIRTRPINQSLP</sequence>
<organism evidence="1 2">
    <name type="scientific">Araneus ventricosus</name>
    <name type="common">Orbweaver spider</name>
    <name type="synonym">Epeira ventricosa</name>
    <dbReference type="NCBI Taxonomy" id="182803"/>
    <lineage>
        <taxon>Eukaryota</taxon>
        <taxon>Metazoa</taxon>
        <taxon>Ecdysozoa</taxon>
        <taxon>Arthropoda</taxon>
        <taxon>Chelicerata</taxon>
        <taxon>Arachnida</taxon>
        <taxon>Araneae</taxon>
        <taxon>Araneomorphae</taxon>
        <taxon>Entelegynae</taxon>
        <taxon>Araneoidea</taxon>
        <taxon>Araneidae</taxon>
        <taxon>Araneus</taxon>
    </lineage>
</organism>
<proteinExistence type="predicted"/>
<dbReference type="AlphaFoldDB" id="A0A4Y2JCQ4"/>
<dbReference type="Proteomes" id="UP000499080">
    <property type="component" value="Unassembled WGS sequence"/>
</dbReference>
<name>A0A4Y2JCQ4_ARAVE</name>
<evidence type="ECO:0000313" key="2">
    <source>
        <dbReference type="Proteomes" id="UP000499080"/>
    </source>
</evidence>
<accession>A0A4Y2JCQ4</accession>
<comment type="caution">
    <text evidence="1">The sequence shown here is derived from an EMBL/GenBank/DDBJ whole genome shotgun (WGS) entry which is preliminary data.</text>
</comment>